<name>A0A0C1M8F1_LEVBR</name>
<dbReference type="EMBL" id="JAERKF010000002">
    <property type="protein sequence ID" value="MBS1009761.1"/>
    <property type="molecule type" value="Genomic_DNA"/>
</dbReference>
<dbReference type="RefSeq" id="WP_039106901.1">
    <property type="nucleotide sequence ID" value="NZ_CAKMAP010000003.1"/>
</dbReference>
<dbReference type="Proteomes" id="UP000676478">
    <property type="component" value="Unassembled WGS sequence"/>
</dbReference>
<comment type="caution">
    <text evidence="1">The sequence shown here is derived from an EMBL/GenBank/DDBJ whole genome shotgun (WGS) entry which is preliminary data.</text>
</comment>
<evidence type="ECO:0000313" key="2">
    <source>
        <dbReference type="Proteomes" id="UP000676478"/>
    </source>
</evidence>
<dbReference type="AlphaFoldDB" id="A0A0C1M8F1"/>
<accession>A0A0C1M8F1</accession>
<reference evidence="1" key="2">
    <citation type="submission" date="2022-09" db="EMBL/GenBank/DDBJ databases">
        <title>Genome-inferred correspondence between phylogeny and metabolic traits in the wild Drosophila gut microbiome.</title>
        <authorList>
            <person name="Bueno E."/>
            <person name="Blow F."/>
            <person name="Douglas A.E."/>
        </authorList>
    </citation>
    <scope>NUCLEOTIDE SEQUENCE</scope>
    <source>
        <strain evidence="1">Dm-2019-70</strain>
    </source>
</reference>
<organism evidence="1 2">
    <name type="scientific">Levilactobacillus brevis</name>
    <name type="common">Lactobacillus brevis</name>
    <dbReference type="NCBI Taxonomy" id="1580"/>
    <lineage>
        <taxon>Bacteria</taxon>
        <taxon>Bacillati</taxon>
        <taxon>Bacillota</taxon>
        <taxon>Bacilli</taxon>
        <taxon>Lactobacillales</taxon>
        <taxon>Lactobacillaceae</taxon>
        <taxon>Levilactobacillus</taxon>
    </lineage>
</organism>
<reference evidence="1" key="1">
    <citation type="submission" date="2020-12" db="EMBL/GenBank/DDBJ databases">
        <authorList>
            <person name="Mcmullen J.G."/>
        </authorList>
    </citation>
    <scope>NUCLEOTIDE SEQUENCE</scope>
    <source>
        <strain evidence="1">Dm-2019-70</strain>
    </source>
</reference>
<gene>
    <name evidence="1" type="ORF">JK167_02795</name>
</gene>
<evidence type="ECO:0000313" key="1">
    <source>
        <dbReference type="EMBL" id="MBS1009761.1"/>
    </source>
</evidence>
<dbReference type="OrthoDB" id="9977874at2"/>
<sequence>MKKLFASYSKWFRGLAYLAGPIITIEIVSFLMFLADLLQLGCAVFYVIFFATFLIESLSHGIHDLKTK</sequence>
<proteinExistence type="predicted"/>
<protein>
    <submittedName>
        <fullName evidence="1">Uncharacterized protein</fullName>
    </submittedName>
</protein>